<reference evidence="1" key="1">
    <citation type="journal article" date="2020" name="Stud. Mycol.">
        <title>101 Dothideomycetes genomes: a test case for predicting lifestyles and emergence of pathogens.</title>
        <authorList>
            <person name="Haridas S."/>
            <person name="Albert R."/>
            <person name="Binder M."/>
            <person name="Bloem J."/>
            <person name="Labutti K."/>
            <person name="Salamov A."/>
            <person name="Andreopoulos B."/>
            <person name="Baker S."/>
            <person name="Barry K."/>
            <person name="Bills G."/>
            <person name="Bluhm B."/>
            <person name="Cannon C."/>
            <person name="Castanera R."/>
            <person name="Culley D."/>
            <person name="Daum C."/>
            <person name="Ezra D."/>
            <person name="Gonzalez J."/>
            <person name="Henrissat B."/>
            <person name="Kuo A."/>
            <person name="Liang C."/>
            <person name="Lipzen A."/>
            <person name="Lutzoni F."/>
            <person name="Magnuson J."/>
            <person name="Mondo S."/>
            <person name="Nolan M."/>
            <person name="Ohm R."/>
            <person name="Pangilinan J."/>
            <person name="Park H.-J."/>
            <person name="Ramirez L."/>
            <person name="Alfaro M."/>
            <person name="Sun H."/>
            <person name="Tritt A."/>
            <person name="Yoshinaga Y."/>
            <person name="Zwiers L.-H."/>
            <person name="Turgeon B."/>
            <person name="Goodwin S."/>
            <person name="Spatafora J."/>
            <person name="Crous P."/>
            <person name="Grigoriev I."/>
        </authorList>
    </citation>
    <scope>NUCLEOTIDE SEQUENCE</scope>
    <source>
        <strain evidence="1">CBS 107.79</strain>
    </source>
</reference>
<dbReference type="Proteomes" id="UP000800036">
    <property type="component" value="Unassembled WGS sequence"/>
</dbReference>
<gene>
    <name evidence="1" type="ORF">BU23DRAFT_557769</name>
</gene>
<name>A0A6A5UWV7_9PLEO</name>
<organism evidence="1 2">
    <name type="scientific">Bimuria novae-zelandiae CBS 107.79</name>
    <dbReference type="NCBI Taxonomy" id="1447943"/>
    <lineage>
        <taxon>Eukaryota</taxon>
        <taxon>Fungi</taxon>
        <taxon>Dikarya</taxon>
        <taxon>Ascomycota</taxon>
        <taxon>Pezizomycotina</taxon>
        <taxon>Dothideomycetes</taxon>
        <taxon>Pleosporomycetidae</taxon>
        <taxon>Pleosporales</taxon>
        <taxon>Massarineae</taxon>
        <taxon>Didymosphaeriaceae</taxon>
        <taxon>Bimuria</taxon>
    </lineage>
</organism>
<dbReference type="AlphaFoldDB" id="A0A6A5UWV7"/>
<evidence type="ECO:0000313" key="1">
    <source>
        <dbReference type="EMBL" id="KAF1969275.1"/>
    </source>
</evidence>
<accession>A0A6A5UWV7</accession>
<dbReference type="OrthoDB" id="3821607at2759"/>
<keyword evidence="2" id="KW-1185">Reference proteome</keyword>
<dbReference type="EMBL" id="ML976711">
    <property type="protein sequence ID" value="KAF1969275.1"/>
    <property type="molecule type" value="Genomic_DNA"/>
</dbReference>
<proteinExistence type="predicted"/>
<protein>
    <submittedName>
        <fullName evidence="1">Uncharacterized protein</fullName>
    </submittedName>
</protein>
<sequence length="159" mass="18793">MTQLALAQTCRQPRSEYLPICRRALRLKLREQDVTAFFNTFHPPDENRVIKNVDLAPRALTILVGPYDASSRPAIDILPFIQLHYLARTQRLFEPDSIRMESRVEVELARNDIRIMQRFLTCQVDEWKSHVTTSAFHSIFWRRVHKVYVQFRPQRSAVD</sequence>
<evidence type="ECO:0000313" key="2">
    <source>
        <dbReference type="Proteomes" id="UP000800036"/>
    </source>
</evidence>